<keyword evidence="2" id="KW-1185">Reference proteome</keyword>
<reference evidence="1" key="1">
    <citation type="submission" date="2017-04" db="EMBL/GenBank/DDBJ databases">
        <title>Complete Genome Sequences of Twelve Strains of a Stable Defined Moderately Diverse Mouse Microbiota 2 (sDMDMm2).</title>
        <authorList>
            <person name="Uchimura Y."/>
            <person name="Wyss M."/>
            <person name="Brugiroux S."/>
            <person name="Limenitakis J.P."/>
            <person name="Stecher B."/>
            <person name="McCoy K.D."/>
            <person name="Macpherson A.J."/>
        </authorList>
    </citation>
    <scope>NUCLEOTIDE SEQUENCE</scope>
    <source>
        <strain evidence="1">YL58</strain>
    </source>
</reference>
<evidence type="ECO:0000313" key="1">
    <source>
        <dbReference type="EMBL" id="ANU76146.1"/>
    </source>
</evidence>
<name>A0A1C7I916_9FIRM</name>
<dbReference type="OrthoDB" id="3667at2"/>
<accession>A0A1C7I916</accession>
<dbReference type="KEGG" id="byl:A4V09_10410"/>
<protein>
    <submittedName>
        <fullName evidence="1">Uncharacterized protein</fullName>
    </submittedName>
</protein>
<sequence length="178" mass="20651">MKIECFPVKMKEEEALRIAKGGKNPIVRALFGSKKINLRIMYLESRYITYEMTYKDNIIVKTIKKKNDEDRQKIRVMVEATTCSASYVEDDIATEVKDVEENDIQPTYYEDKRLTDCGAIMAGRMVRRHVGRNLAIKPVEERKVYRPFYIAIYGDMVEGTKARYMPIAADGNVVCRNF</sequence>
<dbReference type="EMBL" id="CP015405">
    <property type="protein sequence ID" value="ANU76146.1"/>
    <property type="molecule type" value="Genomic_DNA"/>
</dbReference>
<dbReference type="Proteomes" id="UP000092574">
    <property type="component" value="Chromosome"/>
</dbReference>
<organism evidence="1 2">
    <name type="scientific">Blautia pseudococcoides</name>
    <dbReference type="NCBI Taxonomy" id="1796616"/>
    <lineage>
        <taxon>Bacteria</taxon>
        <taxon>Bacillati</taxon>
        <taxon>Bacillota</taxon>
        <taxon>Clostridia</taxon>
        <taxon>Lachnospirales</taxon>
        <taxon>Lachnospiraceae</taxon>
        <taxon>Blautia</taxon>
    </lineage>
</organism>
<dbReference type="AlphaFoldDB" id="A0A1C7I916"/>
<evidence type="ECO:0000313" key="2">
    <source>
        <dbReference type="Proteomes" id="UP000092574"/>
    </source>
</evidence>
<dbReference type="RefSeq" id="WP_065542322.1">
    <property type="nucleotide sequence ID" value="NZ_CP015405.2"/>
</dbReference>
<gene>
    <name evidence="1" type="ORF">A4V09_10410</name>
</gene>
<dbReference type="STRING" id="1796616.A4V09_10410"/>
<proteinExistence type="predicted"/>